<dbReference type="Proteomes" id="UP001589943">
    <property type="component" value="Unassembled WGS sequence"/>
</dbReference>
<gene>
    <name evidence="1" type="ORF">ACFFF7_01980</name>
</gene>
<evidence type="ECO:0000313" key="1">
    <source>
        <dbReference type="EMBL" id="MFC0588175.1"/>
    </source>
</evidence>
<dbReference type="RefSeq" id="WP_379479682.1">
    <property type="nucleotide sequence ID" value="NZ_JBHLTL010000001.1"/>
</dbReference>
<proteinExistence type="predicted"/>
<dbReference type="EMBL" id="JBHLTL010000001">
    <property type="protein sequence ID" value="MFC0588175.1"/>
    <property type="molecule type" value="Genomic_DNA"/>
</dbReference>
<comment type="caution">
    <text evidence="1">The sequence shown here is derived from an EMBL/GenBank/DDBJ whole genome shotgun (WGS) entry which is preliminary data.</text>
</comment>
<accession>A0ABV6PEC0</accession>
<sequence length="86" mass="9889">MPGWTLEGLKSALIRAGVDNGRWAIAYSKVDLAPANECYCLYDDGALWTVSYIERGKWNLIAQFDSKFEAMRYFWWSLTEAPTPFD</sequence>
<evidence type="ECO:0000313" key="2">
    <source>
        <dbReference type="Proteomes" id="UP001589943"/>
    </source>
</evidence>
<organism evidence="1 2">
    <name type="scientific">Novosphingobium aquiterrae</name>
    <dbReference type="NCBI Taxonomy" id="624388"/>
    <lineage>
        <taxon>Bacteria</taxon>
        <taxon>Pseudomonadati</taxon>
        <taxon>Pseudomonadota</taxon>
        <taxon>Alphaproteobacteria</taxon>
        <taxon>Sphingomonadales</taxon>
        <taxon>Sphingomonadaceae</taxon>
        <taxon>Novosphingobium</taxon>
    </lineage>
</organism>
<protein>
    <submittedName>
        <fullName evidence="1">Uncharacterized protein</fullName>
    </submittedName>
</protein>
<name>A0ABV6PEC0_9SPHN</name>
<keyword evidence="2" id="KW-1185">Reference proteome</keyword>
<reference evidence="1 2" key="1">
    <citation type="submission" date="2024-09" db="EMBL/GenBank/DDBJ databases">
        <authorList>
            <person name="Sun Q."/>
            <person name="Mori K."/>
        </authorList>
    </citation>
    <scope>NUCLEOTIDE SEQUENCE [LARGE SCALE GENOMIC DNA]</scope>
    <source>
        <strain evidence="1 2">NCAIM B.02537</strain>
    </source>
</reference>